<dbReference type="GO" id="GO:0006355">
    <property type="term" value="P:regulation of DNA-templated transcription"/>
    <property type="evidence" value="ECO:0007669"/>
    <property type="project" value="InterPro"/>
</dbReference>
<keyword evidence="2" id="KW-0597">Phosphoprotein</keyword>
<evidence type="ECO:0000259" key="4">
    <source>
        <dbReference type="PROSITE" id="PS50110"/>
    </source>
</evidence>
<dbReference type="SMART" id="SM00862">
    <property type="entry name" value="Trans_reg_C"/>
    <property type="match status" value="1"/>
</dbReference>
<dbReference type="SUPFAM" id="SSF52172">
    <property type="entry name" value="CheY-like"/>
    <property type="match status" value="1"/>
</dbReference>
<feature type="DNA-binding region" description="OmpR/PhoB-type" evidence="3">
    <location>
        <begin position="130"/>
        <end position="229"/>
    </location>
</feature>
<protein>
    <submittedName>
        <fullName evidence="6">KDP operon transcriptional regulatory protein KdpE</fullName>
    </submittedName>
</protein>
<name>A0A1Y6L1R7_9GAMM</name>
<dbReference type="PANTHER" id="PTHR48111:SF50">
    <property type="entry name" value="KDP OPERON TRANSCRIPTIONAL REGULATORY PROTEIN KDPE"/>
    <property type="match status" value="1"/>
</dbReference>
<gene>
    <name evidence="6" type="primary">kdpE</name>
    <name evidence="6" type="ORF">PAQU9191_01814</name>
</gene>
<dbReference type="AlphaFoldDB" id="A0A1Y6L1R7"/>
<dbReference type="InterPro" id="IPR036388">
    <property type="entry name" value="WH-like_DNA-bd_sf"/>
</dbReference>
<dbReference type="SMART" id="SM00448">
    <property type="entry name" value="REC"/>
    <property type="match status" value="1"/>
</dbReference>
<evidence type="ECO:0000313" key="6">
    <source>
        <dbReference type="EMBL" id="SMY16578.1"/>
    </source>
</evidence>
<keyword evidence="7" id="KW-1185">Reference proteome</keyword>
<evidence type="ECO:0000256" key="2">
    <source>
        <dbReference type="PROSITE-ProRule" id="PRU00169"/>
    </source>
</evidence>
<evidence type="ECO:0000259" key="5">
    <source>
        <dbReference type="PROSITE" id="PS51755"/>
    </source>
</evidence>
<dbReference type="GO" id="GO:0000156">
    <property type="term" value="F:phosphorelay response regulator activity"/>
    <property type="evidence" value="ECO:0007669"/>
    <property type="project" value="TreeGrafter"/>
</dbReference>
<dbReference type="InterPro" id="IPR001867">
    <property type="entry name" value="OmpR/PhoB-type_DNA-bd"/>
</dbReference>
<dbReference type="GO" id="GO:0032993">
    <property type="term" value="C:protein-DNA complex"/>
    <property type="evidence" value="ECO:0007669"/>
    <property type="project" value="TreeGrafter"/>
</dbReference>
<dbReference type="GO" id="GO:0005829">
    <property type="term" value="C:cytosol"/>
    <property type="evidence" value="ECO:0007669"/>
    <property type="project" value="TreeGrafter"/>
</dbReference>
<organism evidence="6 7">
    <name type="scientific">Photobacterium aquimaris</name>
    <dbReference type="NCBI Taxonomy" id="512643"/>
    <lineage>
        <taxon>Bacteria</taxon>
        <taxon>Pseudomonadati</taxon>
        <taxon>Pseudomonadota</taxon>
        <taxon>Gammaproteobacteria</taxon>
        <taxon>Vibrionales</taxon>
        <taxon>Vibrionaceae</taxon>
        <taxon>Photobacterium</taxon>
    </lineage>
</organism>
<dbReference type="FunFam" id="1.10.10.10:FF:000210">
    <property type="entry name" value="Winged-helix transcriptional response regulator KdpE"/>
    <property type="match status" value="1"/>
</dbReference>
<dbReference type="Pfam" id="PF00072">
    <property type="entry name" value="Response_reg"/>
    <property type="match status" value="1"/>
</dbReference>
<proteinExistence type="predicted"/>
<reference evidence="7" key="1">
    <citation type="submission" date="2017-06" db="EMBL/GenBank/DDBJ databases">
        <authorList>
            <person name="Rodrigo-Torres L."/>
            <person name="Arahal R. D."/>
            <person name="Lucena T."/>
        </authorList>
    </citation>
    <scope>NUCLEOTIDE SEQUENCE [LARGE SCALE GENOMIC DNA]</scope>
    <source>
        <strain evidence="7">type strain: CECT 9192</strain>
    </source>
</reference>
<dbReference type="InterPro" id="IPR039420">
    <property type="entry name" value="WalR-like"/>
</dbReference>
<dbReference type="CDD" id="cd17620">
    <property type="entry name" value="REC_OmpR_KdpE-like"/>
    <property type="match status" value="1"/>
</dbReference>
<feature type="domain" description="Response regulatory" evidence="4">
    <location>
        <begin position="6"/>
        <end position="119"/>
    </location>
</feature>
<evidence type="ECO:0000256" key="1">
    <source>
        <dbReference type="ARBA" id="ARBA00023125"/>
    </source>
</evidence>
<dbReference type="GO" id="GO:0000976">
    <property type="term" value="F:transcription cis-regulatory region binding"/>
    <property type="evidence" value="ECO:0007669"/>
    <property type="project" value="TreeGrafter"/>
</dbReference>
<dbReference type="EMBL" id="FYAH01000002">
    <property type="protein sequence ID" value="SMY16578.1"/>
    <property type="molecule type" value="Genomic_DNA"/>
</dbReference>
<feature type="domain" description="OmpR/PhoB-type" evidence="5">
    <location>
        <begin position="130"/>
        <end position="229"/>
    </location>
</feature>
<accession>A0A1Y6L1R7</accession>
<dbReference type="Gene3D" id="3.40.50.2300">
    <property type="match status" value="1"/>
</dbReference>
<dbReference type="RefSeq" id="WP_087820599.1">
    <property type="nucleotide sequence ID" value="NZ_FYAH01000002.1"/>
</dbReference>
<dbReference type="PROSITE" id="PS50110">
    <property type="entry name" value="RESPONSE_REGULATORY"/>
    <property type="match status" value="1"/>
</dbReference>
<dbReference type="Pfam" id="PF00486">
    <property type="entry name" value="Trans_reg_C"/>
    <property type="match status" value="1"/>
</dbReference>
<feature type="modified residue" description="4-aspartylphosphate" evidence="2">
    <location>
        <position position="55"/>
    </location>
</feature>
<dbReference type="InterPro" id="IPR011006">
    <property type="entry name" value="CheY-like_superfamily"/>
</dbReference>
<dbReference type="InterPro" id="IPR001789">
    <property type="entry name" value="Sig_transdc_resp-reg_receiver"/>
</dbReference>
<dbReference type="PANTHER" id="PTHR48111">
    <property type="entry name" value="REGULATOR OF RPOS"/>
    <property type="match status" value="1"/>
</dbReference>
<dbReference type="Gene3D" id="6.10.250.690">
    <property type="match status" value="1"/>
</dbReference>
<keyword evidence="1 3" id="KW-0238">DNA-binding</keyword>
<dbReference type="PROSITE" id="PS51755">
    <property type="entry name" value="OMPR_PHOB"/>
    <property type="match status" value="1"/>
</dbReference>
<evidence type="ECO:0000313" key="7">
    <source>
        <dbReference type="Proteomes" id="UP000196485"/>
    </source>
</evidence>
<dbReference type="CDD" id="cd00383">
    <property type="entry name" value="trans_reg_C"/>
    <property type="match status" value="1"/>
</dbReference>
<sequence length="231" mass="25970">MNSDSKILIIEDEAPIRRFLDILTTGHGYQVKTVETAQEGLKQIITWSPHLILLDLGLPDADGLDFTKELRSWTETPIIVISARDKEADKVLALDAGANDYLTKPFGSGELLARIRVALRLNVTMNSAEISQHQFGDVVLDLAMQTVTNCGEVIKLTPKEYKIFTLLAKNMGKVLTHKQILKEVWGGNYTEHAHYVRIHIAQLRHKIERSPAQPQYIITENGVGYRLISDD</sequence>
<dbReference type="Gene3D" id="1.10.10.10">
    <property type="entry name" value="Winged helix-like DNA-binding domain superfamily/Winged helix DNA-binding domain"/>
    <property type="match status" value="1"/>
</dbReference>
<evidence type="ECO:0000256" key="3">
    <source>
        <dbReference type="PROSITE-ProRule" id="PRU01091"/>
    </source>
</evidence>
<dbReference type="Proteomes" id="UP000196485">
    <property type="component" value="Unassembled WGS sequence"/>
</dbReference>